<dbReference type="Proteomes" id="UP000284644">
    <property type="component" value="Unassembled WGS sequence"/>
</dbReference>
<evidence type="ECO:0000313" key="2">
    <source>
        <dbReference type="Proteomes" id="UP000284644"/>
    </source>
</evidence>
<protein>
    <submittedName>
        <fullName evidence="1">Uncharacterized protein</fullName>
    </submittedName>
</protein>
<organism evidence="1 2">
    <name type="scientific">Blautia obeum</name>
    <dbReference type="NCBI Taxonomy" id="40520"/>
    <lineage>
        <taxon>Bacteria</taxon>
        <taxon>Bacillati</taxon>
        <taxon>Bacillota</taxon>
        <taxon>Clostridia</taxon>
        <taxon>Lachnospirales</taxon>
        <taxon>Lachnospiraceae</taxon>
        <taxon>Blautia</taxon>
    </lineage>
</organism>
<dbReference type="AlphaFoldDB" id="A0A414I7P2"/>
<proteinExistence type="predicted"/>
<evidence type="ECO:0000313" key="1">
    <source>
        <dbReference type="EMBL" id="RHE12416.1"/>
    </source>
</evidence>
<dbReference type="EMBL" id="QSJW01000005">
    <property type="protein sequence ID" value="RHE12416.1"/>
    <property type="molecule type" value="Genomic_DNA"/>
</dbReference>
<reference evidence="1 2" key="1">
    <citation type="submission" date="2018-08" db="EMBL/GenBank/DDBJ databases">
        <title>A genome reference for cultivated species of the human gut microbiota.</title>
        <authorList>
            <person name="Zou Y."/>
            <person name="Xue W."/>
            <person name="Luo G."/>
        </authorList>
    </citation>
    <scope>NUCLEOTIDE SEQUENCE [LARGE SCALE GENOMIC DNA]</scope>
    <source>
        <strain evidence="1 2">AM29-25AC</strain>
    </source>
</reference>
<comment type="caution">
    <text evidence="1">The sequence shown here is derived from an EMBL/GenBank/DDBJ whole genome shotgun (WGS) entry which is preliminary data.</text>
</comment>
<gene>
    <name evidence="1" type="ORF">DW767_08620</name>
</gene>
<name>A0A414I7P2_9FIRM</name>
<sequence length="67" mass="7695">MDKKDKCVCFSTGNIPLFPEDISSAKKHYITASVKIKGDGSERSEMDDSDEKEILINNRKRLRNPFF</sequence>
<accession>A0A414I7P2</accession>